<gene>
    <name evidence="9" type="ORF">LZZ85_12780</name>
</gene>
<dbReference type="Pfam" id="PF14322">
    <property type="entry name" value="SusD-like_3"/>
    <property type="match status" value="1"/>
</dbReference>
<evidence type="ECO:0000259" key="8">
    <source>
        <dbReference type="Pfam" id="PF14322"/>
    </source>
</evidence>
<dbReference type="InterPro" id="IPR033985">
    <property type="entry name" value="SusD-like_N"/>
</dbReference>
<dbReference type="InterPro" id="IPR011990">
    <property type="entry name" value="TPR-like_helical_dom_sf"/>
</dbReference>
<dbReference type="Proteomes" id="UP001165367">
    <property type="component" value="Unassembled WGS sequence"/>
</dbReference>
<comment type="caution">
    <text evidence="9">The sequence shown here is derived from an EMBL/GenBank/DDBJ whole genome shotgun (WGS) entry which is preliminary data.</text>
</comment>
<keyword evidence="3 6" id="KW-0732">Signal</keyword>
<feature type="domain" description="SusD-like N-terminal" evidence="8">
    <location>
        <begin position="24"/>
        <end position="215"/>
    </location>
</feature>
<comment type="subcellular location">
    <subcellularLocation>
        <location evidence="1">Cell outer membrane</location>
    </subcellularLocation>
</comment>
<keyword evidence="5" id="KW-0998">Cell outer membrane</keyword>
<dbReference type="InterPro" id="IPR012944">
    <property type="entry name" value="SusD_RagB_dom"/>
</dbReference>
<organism evidence="9 10">
    <name type="scientific">Terrimonas ginsenosidimutans</name>
    <dbReference type="NCBI Taxonomy" id="2908004"/>
    <lineage>
        <taxon>Bacteria</taxon>
        <taxon>Pseudomonadati</taxon>
        <taxon>Bacteroidota</taxon>
        <taxon>Chitinophagia</taxon>
        <taxon>Chitinophagales</taxon>
        <taxon>Chitinophagaceae</taxon>
        <taxon>Terrimonas</taxon>
    </lineage>
</organism>
<proteinExistence type="inferred from homology"/>
<dbReference type="SUPFAM" id="SSF48452">
    <property type="entry name" value="TPR-like"/>
    <property type="match status" value="1"/>
</dbReference>
<keyword evidence="4" id="KW-0472">Membrane</keyword>
<dbReference type="EMBL" id="JAKLTR010000007">
    <property type="protein sequence ID" value="MCG2615167.1"/>
    <property type="molecule type" value="Genomic_DNA"/>
</dbReference>
<evidence type="ECO:0000256" key="4">
    <source>
        <dbReference type="ARBA" id="ARBA00023136"/>
    </source>
</evidence>
<dbReference type="Gene3D" id="1.25.40.390">
    <property type="match status" value="1"/>
</dbReference>
<dbReference type="Pfam" id="PF07980">
    <property type="entry name" value="SusD_RagB"/>
    <property type="match status" value="1"/>
</dbReference>
<evidence type="ECO:0000256" key="1">
    <source>
        <dbReference type="ARBA" id="ARBA00004442"/>
    </source>
</evidence>
<comment type="similarity">
    <text evidence="2">Belongs to the SusD family.</text>
</comment>
<evidence type="ECO:0000259" key="7">
    <source>
        <dbReference type="Pfam" id="PF07980"/>
    </source>
</evidence>
<evidence type="ECO:0000256" key="3">
    <source>
        <dbReference type="ARBA" id="ARBA00022729"/>
    </source>
</evidence>
<sequence>MFSKKVFTLIIAASAFASLSSCKKYLEKDPIDKLTPDQAFSTEANLKLYINGFYLMLPNANNIYQSELTSDLTVRKEVPPYLLTGFSAQSALAFHASAAAWNWTNLRNINYFIENNKNESIPLATRDHYTGIARFFRAYYYFNMIKIYGDVPWYGKTMDPSDPDLYKPRDPRSLVMDSVLADLDFAVKNIFDTKDAGCTQVTRPVAYAFKSRVCLFEGSFRKYHGVLAGTETKWFTESAAAADSLIKSGKYSLQKTSNSDLDYRSLFINETPTASETLLAAVSNNTLRKWHGSNNWYNSLTAGDRLSLNKRFVNTYLNLDGTRFTDDPNYATIEFQNEVRNRDKRLKQTIRTPQYKRSDGSQAGPDFIVTTTGYQLLKFSTDDKALDAIAQNFNSIPIMRYAEVLLNYAEAKAELGTFTSSDWTLTIAALRIRAGITNTDMPTVADPYLIANFYPNIASPVLLEIRRERATELVGEFGYRYEDLVRWKLGSNIPKSYDGIYVPAKGQILDLSDNGAQGAGDVCFVDVLPATRVPGVTYVVLTNSTFRLQNGNGGNLQWLSNTARTWDDKRYFYPLPPNEIIVNPQLKQNDGWQ</sequence>
<evidence type="ECO:0000256" key="6">
    <source>
        <dbReference type="SAM" id="SignalP"/>
    </source>
</evidence>
<reference evidence="9" key="1">
    <citation type="submission" date="2022-01" db="EMBL/GenBank/DDBJ databases">
        <authorList>
            <person name="Jo J.-H."/>
            <person name="Im W.-T."/>
        </authorList>
    </citation>
    <scope>NUCLEOTIDE SEQUENCE</scope>
    <source>
        <strain evidence="9">NA20</strain>
    </source>
</reference>
<evidence type="ECO:0000256" key="2">
    <source>
        <dbReference type="ARBA" id="ARBA00006275"/>
    </source>
</evidence>
<feature type="chain" id="PRO_5046938911" evidence="6">
    <location>
        <begin position="18"/>
        <end position="593"/>
    </location>
</feature>
<dbReference type="RefSeq" id="WP_237872269.1">
    <property type="nucleotide sequence ID" value="NZ_JAKLTR010000007.1"/>
</dbReference>
<evidence type="ECO:0000256" key="5">
    <source>
        <dbReference type="ARBA" id="ARBA00023237"/>
    </source>
</evidence>
<name>A0ABS9KSA6_9BACT</name>
<protein>
    <submittedName>
        <fullName evidence="9">RagB/SusD family nutrient uptake outer membrane protein</fullName>
    </submittedName>
</protein>
<accession>A0ABS9KSA6</accession>
<feature type="signal peptide" evidence="6">
    <location>
        <begin position="1"/>
        <end position="17"/>
    </location>
</feature>
<evidence type="ECO:0000313" key="10">
    <source>
        <dbReference type="Proteomes" id="UP001165367"/>
    </source>
</evidence>
<evidence type="ECO:0000313" key="9">
    <source>
        <dbReference type="EMBL" id="MCG2615167.1"/>
    </source>
</evidence>
<dbReference type="PROSITE" id="PS51257">
    <property type="entry name" value="PROKAR_LIPOPROTEIN"/>
    <property type="match status" value="1"/>
</dbReference>
<feature type="domain" description="RagB/SusD" evidence="7">
    <location>
        <begin position="302"/>
        <end position="592"/>
    </location>
</feature>
<keyword evidence="10" id="KW-1185">Reference proteome</keyword>